<evidence type="ECO:0000313" key="1">
    <source>
        <dbReference type="EMBL" id="KYN18066.1"/>
    </source>
</evidence>
<dbReference type="EMBL" id="KQ980046">
    <property type="protein sequence ID" value="KYN18066.1"/>
    <property type="molecule type" value="Genomic_DNA"/>
</dbReference>
<protein>
    <submittedName>
        <fullName evidence="1">Uncharacterized protein</fullName>
    </submittedName>
</protein>
<accession>A0A151J562</accession>
<dbReference type="STRING" id="471704.A0A151J562"/>
<keyword evidence="2" id="KW-1185">Reference proteome</keyword>
<name>A0A151J562_9HYME</name>
<dbReference type="Proteomes" id="UP000078492">
    <property type="component" value="Unassembled WGS sequence"/>
</dbReference>
<dbReference type="AlphaFoldDB" id="A0A151J562"/>
<evidence type="ECO:0000313" key="2">
    <source>
        <dbReference type="Proteomes" id="UP000078492"/>
    </source>
</evidence>
<gene>
    <name evidence="1" type="ORF">ALC57_09633</name>
</gene>
<organism evidence="1 2">
    <name type="scientific">Trachymyrmex cornetzi</name>
    <dbReference type="NCBI Taxonomy" id="471704"/>
    <lineage>
        <taxon>Eukaryota</taxon>
        <taxon>Metazoa</taxon>
        <taxon>Ecdysozoa</taxon>
        <taxon>Arthropoda</taxon>
        <taxon>Hexapoda</taxon>
        <taxon>Insecta</taxon>
        <taxon>Pterygota</taxon>
        <taxon>Neoptera</taxon>
        <taxon>Endopterygota</taxon>
        <taxon>Hymenoptera</taxon>
        <taxon>Apocrita</taxon>
        <taxon>Aculeata</taxon>
        <taxon>Formicoidea</taxon>
        <taxon>Formicidae</taxon>
        <taxon>Myrmicinae</taxon>
        <taxon>Trachymyrmex</taxon>
    </lineage>
</organism>
<sequence>REGAVTTGPRDPPKVRPPKAAAVAITCPPGTYPDIMRGAREKIHLGEIVINDLRTRRGVTSSLVLEVPGPDSPAKADALAEKLAEALRDKEGMTVSRPRIAEEGGCTVNLVRVGIVRVTRDGMGSIWARCSVTTAKKIAANGRLTIG</sequence>
<feature type="non-terminal residue" evidence="1">
    <location>
        <position position="1"/>
    </location>
</feature>
<proteinExistence type="predicted"/>
<reference evidence="1 2" key="1">
    <citation type="submission" date="2015-09" db="EMBL/GenBank/DDBJ databases">
        <title>Trachymyrmex cornetzi WGS genome.</title>
        <authorList>
            <person name="Nygaard S."/>
            <person name="Hu H."/>
            <person name="Boomsma J."/>
            <person name="Zhang G."/>
        </authorList>
    </citation>
    <scope>NUCLEOTIDE SEQUENCE [LARGE SCALE GENOMIC DNA]</scope>
    <source>
        <strain evidence="1">Tcor2-1</strain>
        <tissue evidence="1">Whole body</tissue>
    </source>
</reference>